<evidence type="ECO:0000313" key="1">
    <source>
        <dbReference type="EMBL" id="ERN40018.1"/>
    </source>
</evidence>
<protein>
    <submittedName>
        <fullName evidence="1">Uncharacterized protein</fullName>
    </submittedName>
</protein>
<proteinExistence type="predicted"/>
<evidence type="ECO:0000313" key="2">
    <source>
        <dbReference type="Proteomes" id="UP000016960"/>
    </source>
</evidence>
<gene>
    <name evidence="1" type="ORF">KR51_00035060</name>
</gene>
<organism evidence="1 2">
    <name type="scientific">Rubidibacter lacunae KORDI 51-2</name>
    <dbReference type="NCBI Taxonomy" id="582515"/>
    <lineage>
        <taxon>Bacteria</taxon>
        <taxon>Bacillati</taxon>
        <taxon>Cyanobacteriota</taxon>
        <taxon>Cyanophyceae</taxon>
        <taxon>Oscillatoriophycideae</taxon>
        <taxon>Chroococcales</taxon>
        <taxon>Aphanothecaceae</taxon>
        <taxon>Rubidibacter</taxon>
    </lineage>
</organism>
<name>U5D5S9_9CHRO</name>
<comment type="caution">
    <text evidence="1">The sequence shown here is derived from an EMBL/GenBank/DDBJ whole genome shotgun (WGS) entry which is preliminary data.</text>
</comment>
<dbReference type="AlphaFoldDB" id="U5D5S9"/>
<accession>U5D5S9</accession>
<keyword evidence="2" id="KW-1185">Reference proteome</keyword>
<sequence>MLQKDYRTFIDIDLGAGSSQSSIENCQNCCWQHVLYLECSGTVLRQPRWELSPGWNARSPFSKCPQSDRGILTAEAKAQT</sequence>
<dbReference type="InParanoid" id="U5D5S9"/>
<dbReference type="EMBL" id="ASSJ01000082">
    <property type="protein sequence ID" value="ERN40018.1"/>
    <property type="molecule type" value="Genomic_DNA"/>
</dbReference>
<reference evidence="1 2" key="1">
    <citation type="submission" date="2013-05" db="EMBL/GenBank/DDBJ databases">
        <title>Draft genome sequence of Rubidibacter lacunae KORDI 51-2.</title>
        <authorList>
            <person name="Choi D.H."/>
            <person name="Noh J.H."/>
            <person name="Kwon K.-K."/>
            <person name="Lee J.-H."/>
            <person name="Ryu J.-Y."/>
        </authorList>
    </citation>
    <scope>NUCLEOTIDE SEQUENCE [LARGE SCALE GENOMIC DNA]</scope>
    <source>
        <strain evidence="1 2">KORDI 51-2</strain>
    </source>
</reference>
<dbReference type="Proteomes" id="UP000016960">
    <property type="component" value="Unassembled WGS sequence"/>
</dbReference>